<dbReference type="Proteomes" id="UP000807716">
    <property type="component" value="Unassembled WGS sequence"/>
</dbReference>
<feature type="domain" description="HTH myb-type" evidence="3">
    <location>
        <begin position="743"/>
        <end position="794"/>
    </location>
</feature>
<proteinExistence type="predicted"/>
<evidence type="ECO:0000259" key="2">
    <source>
        <dbReference type="PROSITE" id="PS50090"/>
    </source>
</evidence>
<feature type="domain" description="Myb-like" evidence="2">
    <location>
        <begin position="151"/>
        <end position="199"/>
    </location>
</feature>
<feature type="domain" description="Myb-like" evidence="2">
    <location>
        <begin position="352"/>
        <end position="397"/>
    </location>
</feature>
<evidence type="ECO:0000256" key="1">
    <source>
        <dbReference type="SAM" id="MobiDB-lite"/>
    </source>
</evidence>
<feature type="region of interest" description="Disordered" evidence="1">
    <location>
        <begin position="66"/>
        <end position="156"/>
    </location>
</feature>
<dbReference type="SMART" id="SM00717">
    <property type="entry name" value="SANT"/>
    <property type="match status" value="6"/>
</dbReference>
<dbReference type="GO" id="GO:0000981">
    <property type="term" value="F:DNA-binding transcription factor activity, RNA polymerase II-specific"/>
    <property type="evidence" value="ECO:0007669"/>
    <property type="project" value="TreeGrafter"/>
</dbReference>
<dbReference type="Gene3D" id="1.10.10.60">
    <property type="entry name" value="Homeodomain-like"/>
    <property type="match status" value="2"/>
</dbReference>
<evidence type="ECO:0000313" key="5">
    <source>
        <dbReference type="Proteomes" id="UP000807716"/>
    </source>
</evidence>
<dbReference type="PROSITE" id="PS50090">
    <property type="entry name" value="MYB_LIKE"/>
    <property type="match status" value="5"/>
</dbReference>
<dbReference type="PANTHER" id="PTHR45614">
    <property type="entry name" value="MYB PROTEIN-RELATED"/>
    <property type="match status" value="1"/>
</dbReference>
<feature type="domain" description="Myb-like" evidence="2">
    <location>
        <begin position="743"/>
        <end position="790"/>
    </location>
</feature>
<dbReference type="SUPFAM" id="SSF46689">
    <property type="entry name" value="Homeodomain-like"/>
    <property type="match status" value="2"/>
</dbReference>
<dbReference type="GO" id="GO:0000978">
    <property type="term" value="F:RNA polymerase II cis-regulatory region sequence-specific DNA binding"/>
    <property type="evidence" value="ECO:0007669"/>
    <property type="project" value="TreeGrafter"/>
</dbReference>
<reference evidence="4" key="1">
    <citation type="journal article" date="2020" name="Fungal Divers.">
        <title>Resolving the Mortierellaceae phylogeny through synthesis of multi-gene phylogenetics and phylogenomics.</title>
        <authorList>
            <person name="Vandepol N."/>
            <person name="Liber J."/>
            <person name="Desiro A."/>
            <person name="Na H."/>
            <person name="Kennedy M."/>
            <person name="Barry K."/>
            <person name="Grigoriev I.V."/>
            <person name="Miller A.N."/>
            <person name="O'Donnell K."/>
            <person name="Stajich J.E."/>
            <person name="Bonito G."/>
        </authorList>
    </citation>
    <scope>NUCLEOTIDE SEQUENCE</scope>
    <source>
        <strain evidence="4">BC1065</strain>
    </source>
</reference>
<accession>A0A9P6QGQ6</accession>
<feature type="domain" description="Myb-like" evidence="2">
    <location>
        <begin position="442"/>
        <end position="492"/>
    </location>
</feature>
<dbReference type="CDD" id="cd00167">
    <property type="entry name" value="SANT"/>
    <property type="match status" value="2"/>
</dbReference>
<dbReference type="InterPro" id="IPR009057">
    <property type="entry name" value="Homeodomain-like_sf"/>
</dbReference>
<feature type="compositionally biased region" description="Acidic residues" evidence="1">
    <location>
        <begin position="502"/>
        <end position="512"/>
    </location>
</feature>
<dbReference type="PROSITE" id="PS51294">
    <property type="entry name" value="HTH_MYB"/>
    <property type="match status" value="1"/>
</dbReference>
<organism evidence="4 5">
    <name type="scientific">Actinomortierella ambigua</name>
    <dbReference type="NCBI Taxonomy" id="1343610"/>
    <lineage>
        <taxon>Eukaryota</taxon>
        <taxon>Fungi</taxon>
        <taxon>Fungi incertae sedis</taxon>
        <taxon>Mucoromycota</taxon>
        <taxon>Mortierellomycotina</taxon>
        <taxon>Mortierellomycetes</taxon>
        <taxon>Mortierellales</taxon>
        <taxon>Mortierellaceae</taxon>
        <taxon>Actinomortierella</taxon>
    </lineage>
</organism>
<feature type="region of interest" description="Disordered" evidence="1">
    <location>
        <begin position="499"/>
        <end position="534"/>
    </location>
</feature>
<dbReference type="Pfam" id="PF00249">
    <property type="entry name" value="Myb_DNA-binding"/>
    <property type="match status" value="2"/>
</dbReference>
<evidence type="ECO:0000259" key="3">
    <source>
        <dbReference type="PROSITE" id="PS51294"/>
    </source>
</evidence>
<name>A0A9P6QGQ6_9FUNG</name>
<dbReference type="InterPro" id="IPR001005">
    <property type="entry name" value="SANT/Myb"/>
</dbReference>
<sequence>MLRGLICAKGRLESFVVTMDAHLCRRAIHLLTARSTCRHSQIHLRSSGQSHPQWPALLWLNRGGSRLQQGHSTHSGTGSSSSNPAPSAGTVPTATTTTTTTTTATTAIEATSTLGQASSSKVKKSSAPIATPKQHQQHQQQEQQQRRKKTKRSRITTEWDAESEKTLLAMRASGATWHEIAKRIGREPATCLHRYESTLNPHLAQIWTEDKVRDLDRLVSSGKSWTDIARLLGIHRLACMEKWRLMGQAELAVQTQTVQEWAEAKREQKKWQREQETQQQWHQLEAGEFAPAAVVKDLRQSLRAMHGVDQAKDRRSWNELLRDDARYAHFRSWKKQAVSNSFSNLYLMNAGWSAKEEAILIQHVLRHGLDRWDQVSAVALQGRFSPEECRSCWKNLDMPVAMPEGDFEEKMQDSGAAGFNEESIDATTNTAVTSLKGKAVEGATIRTREWTSDQQVHFWYLWHEYGEDWAAISKALEDRSPSACKAYFQRITSLVCDSQGSVDDDNDNDENIGDGGVSARFPASQQADGSSAGGEEVLRLARAITHNFTRKWRRPKPARSKADTLNEVVVADRKTRQSFVWTKARSVRLQSIMRQAYRRQKDGGVTSLEDINWDWLARHVHPDVTGRVCRNHWKYLHNMQVRWTQEDIRRLEEGIRLVGPRRLTTIRQHFLPYMSKDDVTRQWFRISDRAATITEEEYYTLLAAVEKHGTERWDLVESEMPSGWKRPPCKRVWESSFQHLIGKGGWTESEDRLLVKMVEMIGRDDWFAVAKAMQTRHSPWESRLRWCQLIDTVKLESPEITMGGHPVALATSSSAVNA</sequence>
<gene>
    <name evidence="4" type="ORF">DFQ27_007398</name>
</gene>
<dbReference type="OrthoDB" id="18440at2759"/>
<dbReference type="GO" id="GO:0005634">
    <property type="term" value="C:nucleus"/>
    <property type="evidence" value="ECO:0007669"/>
    <property type="project" value="TreeGrafter"/>
</dbReference>
<dbReference type="InterPro" id="IPR017930">
    <property type="entry name" value="Myb_dom"/>
</dbReference>
<dbReference type="InterPro" id="IPR050560">
    <property type="entry name" value="MYB_TF"/>
</dbReference>
<feature type="compositionally biased region" description="Low complexity" evidence="1">
    <location>
        <begin position="70"/>
        <end position="113"/>
    </location>
</feature>
<dbReference type="EMBL" id="JAAAJB010000058">
    <property type="protein sequence ID" value="KAG0268167.1"/>
    <property type="molecule type" value="Genomic_DNA"/>
</dbReference>
<keyword evidence="5" id="KW-1185">Reference proteome</keyword>
<feature type="domain" description="Myb-like" evidence="2">
    <location>
        <begin position="685"/>
        <end position="737"/>
    </location>
</feature>
<protein>
    <submittedName>
        <fullName evidence="4">Uncharacterized protein</fullName>
    </submittedName>
</protein>
<dbReference type="Gene3D" id="1.20.58.1880">
    <property type="match status" value="1"/>
</dbReference>
<dbReference type="AlphaFoldDB" id="A0A9P6QGQ6"/>
<comment type="caution">
    <text evidence="4">The sequence shown here is derived from an EMBL/GenBank/DDBJ whole genome shotgun (WGS) entry which is preliminary data.</text>
</comment>
<evidence type="ECO:0000313" key="4">
    <source>
        <dbReference type="EMBL" id="KAG0268167.1"/>
    </source>
</evidence>